<feature type="compositionally biased region" description="Low complexity" evidence="1">
    <location>
        <begin position="67"/>
        <end position="86"/>
    </location>
</feature>
<dbReference type="Proteomes" id="UP000626109">
    <property type="component" value="Unassembled WGS sequence"/>
</dbReference>
<feature type="non-terminal residue" evidence="2">
    <location>
        <position position="102"/>
    </location>
</feature>
<feature type="region of interest" description="Disordered" evidence="1">
    <location>
        <begin position="63"/>
        <end position="102"/>
    </location>
</feature>
<sequence>MNPGRTQPLRKQHGRCNTARVCDTTGVISMLMCPEHTAPTYLSSMSPRSAHTTVFGHSLHRISECSPQTSSQQPQQHQTQQQQKQQDPLARLVASGPFVDRE</sequence>
<evidence type="ECO:0000313" key="2">
    <source>
        <dbReference type="EMBL" id="CAE8655683.1"/>
    </source>
</evidence>
<protein>
    <submittedName>
        <fullName evidence="2">Uncharacterized protein</fullName>
    </submittedName>
</protein>
<name>A0A813IU06_POLGL</name>
<evidence type="ECO:0000256" key="1">
    <source>
        <dbReference type="SAM" id="MobiDB-lite"/>
    </source>
</evidence>
<reference evidence="2" key="1">
    <citation type="submission" date="2021-02" db="EMBL/GenBank/DDBJ databases">
        <authorList>
            <person name="Dougan E. K."/>
            <person name="Rhodes N."/>
            <person name="Thang M."/>
            <person name="Chan C."/>
        </authorList>
    </citation>
    <scope>NUCLEOTIDE SEQUENCE</scope>
</reference>
<proteinExistence type="predicted"/>
<dbReference type="AlphaFoldDB" id="A0A813IU06"/>
<accession>A0A813IU06</accession>
<comment type="caution">
    <text evidence="2">The sequence shown here is derived from an EMBL/GenBank/DDBJ whole genome shotgun (WGS) entry which is preliminary data.</text>
</comment>
<gene>
    <name evidence="2" type="ORF">PGLA2088_LOCUS11753</name>
</gene>
<evidence type="ECO:0000313" key="3">
    <source>
        <dbReference type="Proteomes" id="UP000626109"/>
    </source>
</evidence>
<dbReference type="EMBL" id="CAJNNW010013708">
    <property type="protein sequence ID" value="CAE8655683.1"/>
    <property type="molecule type" value="Genomic_DNA"/>
</dbReference>
<organism evidence="2 3">
    <name type="scientific">Polarella glacialis</name>
    <name type="common">Dinoflagellate</name>
    <dbReference type="NCBI Taxonomy" id="89957"/>
    <lineage>
        <taxon>Eukaryota</taxon>
        <taxon>Sar</taxon>
        <taxon>Alveolata</taxon>
        <taxon>Dinophyceae</taxon>
        <taxon>Suessiales</taxon>
        <taxon>Suessiaceae</taxon>
        <taxon>Polarella</taxon>
    </lineage>
</organism>